<accession>A0ABY6FY35</accession>
<dbReference type="EMBL" id="CP107020">
    <property type="protein sequence ID" value="UYG15835.1"/>
    <property type="molecule type" value="Genomic_DNA"/>
</dbReference>
<keyword evidence="4" id="KW-1185">Reference proteome</keyword>
<gene>
    <name evidence="3" type="ORF">BRM3_09270</name>
</gene>
<feature type="domain" description="Beta-lactamase-related" evidence="2">
    <location>
        <begin position="75"/>
        <end position="364"/>
    </location>
</feature>
<dbReference type="RefSeq" id="WP_263593049.1">
    <property type="nucleotide sequence ID" value="NZ_CP107020.1"/>
</dbReference>
<dbReference type="InterPro" id="IPR012338">
    <property type="entry name" value="Beta-lactam/transpept-like"/>
</dbReference>
<dbReference type="InterPro" id="IPR050789">
    <property type="entry name" value="Diverse_Enzym_Activities"/>
</dbReference>
<dbReference type="SUPFAM" id="SSF56601">
    <property type="entry name" value="beta-lactamase/transpeptidase-like"/>
    <property type="match status" value="1"/>
</dbReference>
<keyword evidence="1" id="KW-0378">Hydrolase</keyword>
<sequence length="381" mass="39454">MTSAAPSTVDDPVPGLEALADGLVAGARDGRAEGASAVVAAIARPDGPPHVVARGTTALFTADGELLPPEDPVAAPVTRDTLFDLASVTKVVTTLVAATLVDDGLLDPDAPVVEVLGAPVPDVRLTARHLLTHTAGLPATLPLWRVPGGREARRTAIRHAVPRSEPGRAHEYSCIGFLLLGMVLETLGGEELPALARRRVLDPAGARDATWHVAPPDVGRCAATEYEDDPPRGLVRGEVHDETAWSLSREPGSGAANAGLFATVDDLLALGRVLAGTAERLRLTAATRRLLSTDQLGDAVPTGAPWRQGLGLRVGQELPDGQVLPRVVGHTGFTGTSIAADPVGGTVAVLATNRVHPRRDRFTVVGARREIARLAIAGAGA</sequence>
<dbReference type="PANTHER" id="PTHR43283">
    <property type="entry name" value="BETA-LACTAMASE-RELATED"/>
    <property type="match status" value="1"/>
</dbReference>
<evidence type="ECO:0000256" key="1">
    <source>
        <dbReference type="ARBA" id="ARBA00022801"/>
    </source>
</evidence>
<evidence type="ECO:0000259" key="2">
    <source>
        <dbReference type="Pfam" id="PF00144"/>
    </source>
</evidence>
<dbReference type="Proteomes" id="UP001164305">
    <property type="component" value="Chromosome"/>
</dbReference>
<protein>
    <submittedName>
        <fullName evidence="3">Beta-lactamase family protein</fullName>
    </submittedName>
</protein>
<proteinExistence type="predicted"/>
<dbReference type="PANTHER" id="PTHR43283:SF11">
    <property type="entry name" value="BETA-LACTAMASE-RELATED DOMAIN-CONTAINING PROTEIN"/>
    <property type="match status" value="1"/>
</dbReference>
<evidence type="ECO:0000313" key="3">
    <source>
        <dbReference type="EMBL" id="UYG15835.1"/>
    </source>
</evidence>
<name>A0ABY6FY35_9MICO</name>
<organism evidence="3 4">
    <name type="scientific">Brachybacterium huguangmaarense</name>
    <dbReference type="NCBI Taxonomy" id="1652028"/>
    <lineage>
        <taxon>Bacteria</taxon>
        <taxon>Bacillati</taxon>
        <taxon>Actinomycetota</taxon>
        <taxon>Actinomycetes</taxon>
        <taxon>Micrococcales</taxon>
        <taxon>Dermabacteraceae</taxon>
        <taxon>Brachybacterium</taxon>
    </lineage>
</organism>
<dbReference type="Pfam" id="PF00144">
    <property type="entry name" value="Beta-lactamase"/>
    <property type="match status" value="1"/>
</dbReference>
<dbReference type="InterPro" id="IPR001466">
    <property type="entry name" value="Beta-lactam-related"/>
</dbReference>
<reference evidence="3" key="1">
    <citation type="submission" date="2022-10" db="EMBL/GenBank/DDBJ databases">
        <title>Whole-Genome Sequencing of Brachybacterium huguangmaarense BRM-3, Isolated from Betula schmidtii.</title>
        <authorList>
            <person name="Haam D."/>
        </authorList>
    </citation>
    <scope>NUCLEOTIDE SEQUENCE</scope>
    <source>
        <strain evidence="3">BRM-3</strain>
    </source>
</reference>
<evidence type="ECO:0000313" key="4">
    <source>
        <dbReference type="Proteomes" id="UP001164305"/>
    </source>
</evidence>
<dbReference type="Gene3D" id="3.40.710.10">
    <property type="entry name" value="DD-peptidase/beta-lactamase superfamily"/>
    <property type="match status" value="1"/>
</dbReference>